<dbReference type="OrthoDB" id="8538099at2"/>
<gene>
    <name evidence="1" type="ORF">SAMN05192566_1419</name>
</gene>
<dbReference type="Proteomes" id="UP000198629">
    <property type="component" value="Unassembled WGS sequence"/>
</dbReference>
<keyword evidence="2" id="KW-1185">Reference proteome</keyword>
<evidence type="ECO:0000313" key="1">
    <source>
        <dbReference type="EMBL" id="SDK50151.1"/>
    </source>
</evidence>
<dbReference type="AlphaFoldDB" id="A0A1G9CES1"/>
<name>A0A1G9CES1_9PROT</name>
<dbReference type="EMBL" id="FNFX01000003">
    <property type="protein sequence ID" value="SDK50151.1"/>
    <property type="molecule type" value="Genomic_DNA"/>
</dbReference>
<proteinExistence type="predicted"/>
<sequence>MQIAESFHTASSLHILTDEIYSPSLKTVPSAADVIAAQATLKAQQHIKAITELHRFLESSCDCV</sequence>
<evidence type="ECO:0000313" key="2">
    <source>
        <dbReference type="Proteomes" id="UP000198629"/>
    </source>
</evidence>
<protein>
    <submittedName>
        <fullName evidence="1">Uncharacterized protein</fullName>
    </submittedName>
</protein>
<reference evidence="2" key="1">
    <citation type="submission" date="2016-10" db="EMBL/GenBank/DDBJ databases">
        <authorList>
            <person name="Varghese N."/>
            <person name="Submissions S."/>
        </authorList>
    </citation>
    <scope>NUCLEOTIDE SEQUENCE [LARGE SCALE GENOMIC DNA]</scope>
    <source>
        <strain evidence="2">CBMB127</strain>
    </source>
</reference>
<dbReference type="RefSeq" id="WP_091471467.1">
    <property type="nucleotide sequence ID" value="NZ_FNFX01000003.1"/>
</dbReference>
<accession>A0A1G9CES1</accession>
<organism evidence="1 2">
    <name type="scientific">Methylophilus rhizosphaerae</name>
    <dbReference type="NCBI Taxonomy" id="492660"/>
    <lineage>
        <taxon>Bacteria</taxon>
        <taxon>Pseudomonadati</taxon>
        <taxon>Pseudomonadota</taxon>
        <taxon>Betaproteobacteria</taxon>
        <taxon>Nitrosomonadales</taxon>
        <taxon>Methylophilaceae</taxon>
        <taxon>Methylophilus</taxon>
    </lineage>
</organism>